<feature type="binding site" evidence="12">
    <location>
        <position position="6"/>
    </location>
    <ligand>
        <name>[4Fe-4S] cluster</name>
        <dbReference type="ChEBI" id="CHEBI:49883"/>
    </ligand>
</feature>
<evidence type="ECO:0000256" key="11">
    <source>
        <dbReference type="ARBA" id="ARBA00023163"/>
    </source>
</evidence>
<dbReference type="PROSITE" id="PS51674">
    <property type="entry name" value="4FE4S_WBL"/>
    <property type="match status" value="1"/>
</dbReference>
<comment type="subcellular location">
    <subcellularLocation>
        <location evidence="1 12">Cytoplasm</location>
    </subcellularLocation>
</comment>
<name>A0A6G4WRL7_9ACTN</name>
<keyword evidence="16" id="KW-1185">Reference proteome</keyword>
<feature type="binding site" evidence="12">
    <location>
        <position position="35"/>
    </location>
    <ligand>
        <name>[4Fe-4S] cluster</name>
        <dbReference type="ChEBI" id="CHEBI:49883"/>
    </ligand>
</feature>
<dbReference type="PANTHER" id="PTHR38839">
    <property type="entry name" value="TRANSCRIPTIONAL REGULATOR WHID-RELATED"/>
    <property type="match status" value="1"/>
</dbReference>
<comment type="PTM">
    <text evidence="12">Upon Fe-S cluster removal intramolecular disulfide bonds are formed.</text>
</comment>
<feature type="binding site" evidence="12">
    <location>
        <position position="38"/>
    </location>
    <ligand>
        <name>[4Fe-4S] cluster</name>
        <dbReference type="ChEBI" id="CHEBI:49883"/>
    </ligand>
</feature>
<dbReference type="GO" id="GO:0005737">
    <property type="term" value="C:cytoplasm"/>
    <property type="evidence" value="ECO:0007669"/>
    <property type="project" value="UniProtKB-SubCell"/>
</dbReference>
<dbReference type="PANTHER" id="PTHR38839:SF5">
    <property type="entry name" value="TRANSCRIPTIONAL REGULATOR WHID"/>
    <property type="match status" value="1"/>
</dbReference>
<evidence type="ECO:0000256" key="4">
    <source>
        <dbReference type="ARBA" id="ARBA00022490"/>
    </source>
</evidence>
<keyword evidence="10 12" id="KW-1015">Disulfide bond</keyword>
<evidence type="ECO:0000256" key="13">
    <source>
        <dbReference type="SAM" id="MobiDB-lite"/>
    </source>
</evidence>
<feature type="domain" description="4Fe-4S Wbl-type" evidence="14">
    <location>
        <begin position="5"/>
        <end position="68"/>
    </location>
</feature>
<comment type="similarity">
    <text evidence="2 12">Belongs to the WhiB family.</text>
</comment>
<dbReference type="GO" id="GO:0047134">
    <property type="term" value="F:protein-disulfide reductase [NAD(P)H] activity"/>
    <property type="evidence" value="ECO:0007669"/>
    <property type="project" value="TreeGrafter"/>
</dbReference>
<keyword evidence="3 12" id="KW-0004">4Fe-4S</keyword>
<evidence type="ECO:0000256" key="10">
    <source>
        <dbReference type="ARBA" id="ARBA00023157"/>
    </source>
</evidence>
<evidence type="ECO:0000256" key="1">
    <source>
        <dbReference type="ARBA" id="ARBA00004496"/>
    </source>
</evidence>
<dbReference type="GO" id="GO:0045454">
    <property type="term" value="P:cell redox homeostasis"/>
    <property type="evidence" value="ECO:0007669"/>
    <property type="project" value="TreeGrafter"/>
</dbReference>
<comment type="PTM">
    <text evidence="12">The Fe-S cluster can be nitrosylated by nitric oxide (NO).</text>
</comment>
<evidence type="ECO:0000256" key="3">
    <source>
        <dbReference type="ARBA" id="ARBA00022485"/>
    </source>
</evidence>
<evidence type="ECO:0000256" key="2">
    <source>
        <dbReference type="ARBA" id="ARBA00006597"/>
    </source>
</evidence>
<keyword evidence="7 12" id="KW-0411">Iron-sulfur</keyword>
<dbReference type="EMBL" id="JAAKZZ010000034">
    <property type="protein sequence ID" value="NGO67845.1"/>
    <property type="molecule type" value="Genomic_DNA"/>
</dbReference>
<dbReference type="GO" id="GO:0045892">
    <property type="term" value="P:negative regulation of DNA-templated transcription"/>
    <property type="evidence" value="ECO:0007669"/>
    <property type="project" value="TreeGrafter"/>
</dbReference>
<dbReference type="AlphaFoldDB" id="A0A6G4WRL7"/>
<dbReference type="InterPro" id="IPR034768">
    <property type="entry name" value="4FE4S_WBL"/>
</dbReference>
<reference evidence="15 16" key="1">
    <citation type="submission" date="2020-02" db="EMBL/GenBank/DDBJ databases">
        <title>Whole-genome analyses of novel actinobacteria.</title>
        <authorList>
            <person name="Sahin N."/>
            <person name="Tatar D."/>
        </authorList>
    </citation>
    <scope>NUCLEOTIDE SEQUENCE [LARGE SCALE GENOMIC DNA]</scope>
    <source>
        <strain evidence="15 16">SB3404</strain>
    </source>
</reference>
<dbReference type="HAMAP" id="MF_01479">
    <property type="entry name" value="WhiB"/>
    <property type="match status" value="1"/>
</dbReference>
<accession>A0A6G4WRL7</accession>
<feature type="binding site" evidence="12">
    <location>
        <position position="44"/>
    </location>
    <ligand>
        <name>[4Fe-4S] cluster</name>
        <dbReference type="ChEBI" id="CHEBI:49883"/>
    </ligand>
</feature>
<gene>
    <name evidence="12" type="primary">whiB</name>
    <name evidence="15" type="ORF">G5C65_05640</name>
</gene>
<comment type="function">
    <text evidence="12">Acts as a transcriptional regulator. Probably redox-responsive. The apo- but not holo-form probably binds DNA.</text>
</comment>
<dbReference type="GO" id="GO:0046872">
    <property type="term" value="F:metal ion binding"/>
    <property type="evidence" value="ECO:0007669"/>
    <property type="project" value="UniProtKB-KW"/>
</dbReference>
<proteinExistence type="inferred from homology"/>
<dbReference type="Proteomes" id="UP000477722">
    <property type="component" value="Unassembled WGS sequence"/>
</dbReference>
<keyword evidence="8 12" id="KW-0805">Transcription regulation</keyword>
<evidence type="ECO:0000259" key="14">
    <source>
        <dbReference type="PROSITE" id="PS51674"/>
    </source>
</evidence>
<evidence type="ECO:0000256" key="12">
    <source>
        <dbReference type="HAMAP-Rule" id="MF_01479"/>
    </source>
</evidence>
<comment type="cofactor">
    <cofactor evidence="12">
        <name>[4Fe-4S] cluster</name>
        <dbReference type="ChEBI" id="CHEBI:49883"/>
    </cofactor>
    <text evidence="12">Binds 1 [4Fe-4S] cluster per subunit. Following nitrosylation of the [4Fe-4S] cluster binds 1 [4Fe-8(NO)] cluster per subunit.</text>
</comment>
<dbReference type="InterPro" id="IPR003482">
    <property type="entry name" value="Whib"/>
</dbReference>
<evidence type="ECO:0000313" key="15">
    <source>
        <dbReference type="EMBL" id="NGO67845.1"/>
    </source>
</evidence>
<evidence type="ECO:0000313" key="16">
    <source>
        <dbReference type="Proteomes" id="UP000477722"/>
    </source>
</evidence>
<comment type="caution">
    <text evidence="15">The sequence shown here is derived from an EMBL/GenBank/DDBJ whole genome shotgun (WGS) entry which is preliminary data.</text>
</comment>
<evidence type="ECO:0000256" key="6">
    <source>
        <dbReference type="ARBA" id="ARBA00023004"/>
    </source>
</evidence>
<feature type="region of interest" description="Disordered" evidence="13">
    <location>
        <begin position="73"/>
        <end position="96"/>
    </location>
</feature>
<sequence>MDDAACVGVPTAAFFPAGEGGVPRSIDAEYAKGFCAGCPVKPQCLTHALTFREDYGVWGGLDEHERAELLRRARREAENQRRRERAKERAKAATAA</sequence>
<dbReference type="Pfam" id="PF02467">
    <property type="entry name" value="Whib"/>
    <property type="match status" value="1"/>
</dbReference>
<keyword evidence="5 12" id="KW-0479">Metal-binding</keyword>
<evidence type="ECO:0000256" key="9">
    <source>
        <dbReference type="ARBA" id="ARBA00023125"/>
    </source>
</evidence>
<evidence type="ECO:0000256" key="7">
    <source>
        <dbReference type="ARBA" id="ARBA00023014"/>
    </source>
</evidence>
<organism evidence="15 16">
    <name type="scientific">Streptomyces boncukensis</name>
    <dbReference type="NCBI Taxonomy" id="2711219"/>
    <lineage>
        <taxon>Bacteria</taxon>
        <taxon>Bacillati</taxon>
        <taxon>Actinomycetota</taxon>
        <taxon>Actinomycetes</taxon>
        <taxon>Kitasatosporales</taxon>
        <taxon>Streptomycetaceae</taxon>
        <taxon>Streptomyces</taxon>
    </lineage>
</organism>
<keyword evidence="11 12" id="KW-0804">Transcription</keyword>
<protein>
    <recommendedName>
        <fullName evidence="12">Transcriptional regulator WhiB</fullName>
    </recommendedName>
</protein>
<keyword evidence="4 12" id="KW-0963">Cytoplasm</keyword>
<evidence type="ECO:0000256" key="5">
    <source>
        <dbReference type="ARBA" id="ARBA00022723"/>
    </source>
</evidence>
<dbReference type="GO" id="GO:0035731">
    <property type="term" value="F:dinitrosyl-iron complex binding"/>
    <property type="evidence" value="ECO:0007669"/>
    <property type="project" value="UniProtKB-UniRule"/>
</dbReference>
<dbReference type="GO" id="GO:0051539">
    <property type="term" value="F:4 iron, 4 sulfur cluster binding"/>
    <property type="evidence" value="ECO:0007669"/>
    <property type="project" value="UniProtKB-UniRule"/>
</dbReference>
<evidence type="ECO:0000256" key="8">
    <source>
        <dbReference type="ARBA" id="ARBA00023015"/>
    </source>
</evidence>
<keyword evidence="9 12" id="KW-0238">DNA-binding</keyword>
<keyword evidence="6 12" id="KW-0408">Iron</keyword>
<dbReference type="GO" id="GO:0003677">
    <property type="term" value="F:DNA binding"/>
    <property type="evidence" value="ECO:0007669"/>
    <property type="project" value="UniProtKB-UniRule"/>
</dbReference>